<feature type="compositionally biased region" description="Polar residues" evidence="1">
    <location>
        <begin position="121"/>
        <end position="142"/>
    </location>
</feature>
<dbReference type="Proteomes" id="UP000467841">
    <property type="component" value="Unassembled WGS sequence"/>
</dbReference>
<protein>
    <recommendedName>
        <fullName evidence="4">DUF4283 domain-containing protein</fullName>
    </recommendedName>
</protein>
<dbReference type="OrthoDB" id="1113025at2759"/>
<feature type="compositionally biased region" description="Basic and acidic residues" evidence="1">
    <location>
        <begin position="173"/>
        <end position="188"/>
    </location>
</feature>
<name>A0A6D2I255_9BRAS</name>
<evidence type="ECO:0000313" key="2">
    <source>
        <dbReference type="EMBL" id="CAA7021011.1"/>
    </source>
</evidence>
<dbReference type="PANTHER" id="PTHR31286:SF163">
    <property type="entry name" value="ZINC KNUCKLE CX2CX4HX4C DOMAIN-CONTAINING PROTEIN"/>
    <property type="match status" value="1"/>
</dbReference>
<sequence length="387" mass="43973">MLILQRWEPTTDKSFPSLKSIWIQVQGIPLYLWSEETLKSIVDDTGIYESCEITSSSAKMRVFIDGLLPLISSFMVEFENGDEVAAILVYDRLEKHCTNCLRLDHDPKDCPLIPTDPSEIMPTNQNQTSKLAVQTKTISASSDLPRRRAERRDIPNPPRRPLQGFQLHQTPSHSREREFRAPTHREAFPRGSNCHTDLRNFYENSRGFHSHSARLGEHGRHYPSPPSKQHWIQKEKPKDGQKDRETVRSPHVSSGSSRMRRPRLDREPSPEALPQEAMNSAMGEIRDVMIQYASVVDPNESAARKERLRQAEEKGQREEAAAQMVRAAIVVRQSSNKHHAYLQPDGENLSTEKIPASQRLGPRIPDSSTNLVTSSQPLNPSTKRKTG</sequence>
<reference evidence="2" key="1">
    <citation type="submission" date="2020-01" db="EMBL/GenBank/DDBJ databases">
        <authorList>
            <person name="Mishra B."/>
        </authorList>
    </citation>
    <scope>NUCLEOTIDE SEQUENCE [LARGE SCALE GENOMIC DNA]</scope>
</reference>
<proteinExistence type="predicted"/>
<feature type="compositionally biased region" description="Polar residues" evidence="1">
    <location>
        <begin position="366"/>
        <end position="381"/>
    </location>
</feature>
<organism evidence="2 3">
    <name type="scientific">Microthlaspi erraticum</name>
    <dbReference type="NCBI Taxonomy" id="1685480"/>
    <lineage>
        <taxon>Eukaryota</taxon>
        <taxon>Viridiplantae</taxon>
        <taxon>Streptophyta</taxon>
        <taxon>Embryophyta</taxon>
        <taxon>Tracheophyta</taxon>
        <taxon>Spermatophyta</taxon>
        <taxon>Magnoliopsida</taxon>
        <taxon>eudicotyledons</taxon>
        <taxon>Gunneridae</taxon>
        <taxon>Pentapetalae</taxon>
        <taxon>rosids</taxon>
        <taxon>malvids</taxon>
        <taxon>Brassicales</taxon>
        <taxon>Brassicaceae</taxon>
        <taxon>Coluteocarpeae</taxon>
        <taxon>Microthlaspi</taxon>
    </lineage>
</organism>
<accession>A0A6D2I255</accession>
<keyword evidence="3" id="KW-1185">Reference proteome</keyword>
<feature type="compositionally biased region" description="Basic and acidic residues" evidence="1">
    <location>
        <begin position="144"/>
        <end position="154"/>
    </location>
</feature>
<feature type="region of interest" description="Disordered" evidence="1">
    <location>
        <begin position="211"/>
        <end position="276"/>
    </location>
</feature>
<dbReference type="InterPro" id="IPR040256">
    <property type="entry name" value="At4g02000-like"/>
</dbReference>
<dbReference type="EMBL" id="CACVBM020000577">
    <property type="protein sequence ID" value="CAA7021011.1"/>
    <property type="molecule type" value="Genomic_DNA"/>
</dbReference>
<feature type="region of interest" description="Disordered" evidence="1">
    <location>
        <begin position="338"/>
        <end position="387"/>
    </location>
</feature>
<evidence type="ECO:0000313" key="3">
    <source>
        <dbReference type="Proteomes" id="UP000467841"/>
    </source>
</evidence>
<evidence type="ECO:0008006" key="4">
    <source>
        <dbReference type="Google" id="ProtNLM"/>
    </source>
</evidence>
<gene>
    <name evidence="2" type="ORF">MERR_LOCUS8246</name>
</gene>
<comment type="caution">
    <text evidence="2">The sequence shown here is derived from an EMBL/GenBank/DDBJ whole genome shotgun (WGS) entry which is preliminary data.</text>
</comment>
<evidence type="ECO:0000256" key="1">
    <source>
        <dbReference type="SAM" id="MobiDB-lite"/>
    </source>
</evidence>
<feature type="compositionally biased region" description="Basic and acidic residues" evidence="1">
    <location>
        <begin position="232"/>
        <end position="248"/>
    </location>
</feature>
<feature type="region of interest" description="Disordered" evidence="1">
    <location>
        <begin position="118"/>
        <end position="195"/>
    </location>
</feature>
<dbReference type="AlphaFoldDB" id="A0A6D2I255"/>
<dbReference type="PANTHER" id="PTHR31286">
    <property type="entry name" value="GLYCINE-RICH CELL WALL STRUCTURAL PROTEIN 1.8-LIKE"/>
    <property type="match status" value="1"/>
</dbReference>